<dbReference type="Gene3D" id="1.10.260.40">
    <property type="entry name" value="lambda repressor-like DNA-binding domains"/>
    <property type="match status" value="1"/>
</dbReference>
<keyword evidence="3" id="KW-1185">Reference proteome</keyword>
<organism evidence="2 3">
    <name type="scientific">Lentzea albidocapillata</name>
    <dbReference type="NCBI Taxonomy" id="40571"/>
    <lineage>
        <taxon>Bacteria</taxon>
        <taxon>Bacillati</taxon>
        <taxon>Actinomycetota</taxon>
        <taxon>Actinomycetes</taxon>
        <taxon>Pseudonocardiales</taxon>
        <taxon>Pseudonocardiaceae</taxon>
        <taxon>Lentzea</taxon>
    </lineage>
</organism>
<dbReference type="Pfam" id="PF13560">
    <property type="entry name" value="HTH_31"/>
    <property type="match status" value="1"/>
</dbReference>
<evidence type="ECO:0000313" key="2">
    <source>
        <dbReference type="EMBL" id="SMC48594.1"/>
    </source>
</evidence>
<dbReference type="AlphaFoldDB" id="A0A1W1ZJN1"/>
<dbReference type="RefSeq" id="WP_051768715.1">
    <property type="nucleotide sequence ID" value="NZ_FWYC01000003.1"/>
</dbReference>
<protein>
    <submittedName>
        <fullName evidence="2">Helix-turn-helix domain-containing protein</fullName>
    </submittedName>
</protein>
<accession>A0A1W1ZJN1</accession>
<dbReference type="InterPro" id="IPR010982">
    <property type="entry name" value="Lambda_DNA-bd_dom_sf"/>
</dbReference>
<dbReference type="SUPFAM" id="SSF47413">
    <property type="entry name" value="lambda repressor-like DNA-binding domains"/>
    <property type="match status" value="1"/>
</dbReference>
<dbReference type="InterPro" id="IPR001387">
    <property type="entry name" value="Cro/C1-type_HTH"/>
</dbReference>
<sequence>MTHEKPGRNEFGQELRRLRERAGLTQIQLAASLDYHHTYVSKIERGARLPRIAFAAKADDLLAAGGTLFAVATKIRSRLCSGPSTGEGSIPLPRAPRGVDQPRLPLTRYVRLPAFGVTCPSHGIDGCEALVPGRLAEVPGVDGLAVGSETLHGFAALLTTYIDADVSEVAGDLAVPVERALHTLMTLVPMARGVQADGLLQLAARYADLAGWLRVKRGQHGIAMSWLHRSVEWALASGGAGTACEALSDMGVLAMIEGDAATALDYSRAAAAVDRNRRWTGVQAQLNQARAHAVLGDHREFTRLSGSAQRAAGKLDGRDHVEAPWLTGTAGAAYIASHLAGGLRDLAEVTGRSVIADRAVTYAETSLANVPARMHGSRLMLTLRLADSQACRGDLDAAVELARPVMAAVTTATATPIRHELRRLRTRLGDRFTELLDGR</sequence>
<dbReference type="SMART" id="SM00530">
    <property type="entry name" value="HTH_XRE"/>
    <property type="match status" value="1"/>
</dbReference>
<reference evidence="3" key="1">
    <citation type="submission" date="2017-04" db="EMBL/GenBank/DDBJ databases">
        <authorList>
            <person name="Varghese N."/>
            <person name="Submissions S."/>
        </authorList>
    </citation>
    <scope>NUCLEOTIDE SEQUENCE [LARGE SCALE GENOMIC DNA]</scope>
    <source>
        <strain evidence="3">DSM 44073</strain>
    </source>
</reference>
<feature type="domain" description="HTH cro/C1-type" evidence="1">
    <location>
        <begin position="15"/>
        <end position="57"/>
    </location>
</feature>
<dbReference type="eggNOG" id="COG1813">
    <property type="taxonomic scope" value="Bacteria"/>
</dbReference>
<name>A0A1W1ZJN1_9PSEU</name>
<dbReference type="Proteomes" id="UP000192840">
    <property type="component" value="Unassembled WGS sequence"/>
</dbReference>
<dbReference type="GO" id="GO:0003677">
    <property type="term" value="F:DNA binding"/>
    <property type="evidence" value="ECO:0007669"/>
    <property type="project" value="InterPro"/>
</dbReference>
<dbReference type="OrthoDB" id="3626489at2"/>
<dbReference type="PROSITE" id="PS50943">
    <property type="entry name" value="HTH_CROC1"/>
    <property type="match status" value="1"/>
</dbReference>
<dbReference type="EMBL" id="FWYC01000003">
    <property type="protein sequence ID" value="SMC48594.1"/>
    <property type="molecule type" value="Genomic_DNA"/>
</dbReference>
<proteinExistence type="predicted"/>
<evidence type="ECO:0000313" key="3">
    <source>
        <dbReference type="Proteomes" id="UP000192840"/>
    </source>
</evidence>
<dbReference type="CDD" id="cd00093">
    <property type="entry name" value="HTH_XRE"/>
    <property type="match status" value="1"/>
</dbReference>
<dbReference type="STRING" id="40571.SAMN05660733_00041"/>
<evidence type="ECO:0000259" key="1">
    <source>
        <dbReference type="PROSITE" id="PS50943"/>
    </source>
</evidence>
<gene>
    <name evidence="2" type="ORF">SAMN05660733_00041</name>
</gene>